<sequence>MQRGKKLTDPQRKKLAGTFKQCVDGKTTTIAAVERDIPIQPDWMSEAGRAVWAADLEKVVATGATSIDAGAFALYCETMAVFIQSVREGAPMNAAYRSELRKQMELLSIAGAKSRLAKIAQDGAAKASPFSVRPR</sequence>
<comment type="caution">
    <text evidence="1">The sequence shown here is derived from an EMBL/GenBank/DDBJ whole genome shotgun (WGS) entry which is preliminary data.</text>
</comment>
<evidence type="ECO:0008006" key="3">
    <source>
        <dbReference type="Google" id="ProtNLM"/>
    </source>
</evidence>
<dbReference type="RefSeq" id="WP_137405407.1">
    <property type="nucleotide sequence ID" value="NZ_JAOCKX010000088.1"/>
</dbReference>
<protein>
    <recommendedName>
        <fullName evidence="3">P27 family phage terminase small subunit</fullName>
    </recommendedName>
</protein>
<dbReference type="AlphaFoldDB" id="A0AA42X0B5"/>
<dbReference type="Proteomes" id="UP001162318">
    <property type="component" value="Unassembled WGS sequence"/>
</dbReference>
<name>A0AA42X0B5_SPHYA</name>
<proteinExistence type="predicted"/>
<organism evidence="1 2">
    <name type="scientific">Sphingobium yanoikuyae</name>
    <name type="common">Sphingomonas yanoikuyae</name>
    <dbReference type="NCBI Taxonomy" id="13690"/>
    <lineage>
        <taxon>Bacteria</taxon>
        <taxon>Pseudomonadati</taxon>
        <taxon>Pseudomonadota</taxon>
        <taxon>Alphaproteobacteria</taxon>
        <taxon>Sphingomonadales</taxon>
        <taxon>Sphingomonadaceae</taxon>
        <taxon>Sphingobium</taxon>
    </lineage>
</organism>
<evidence type="ECO:0000313" key="2">
    <source>
        <dbReference type="Proteomes" id="UP001162318"/>
    </source>
</evidence>
<accession>A0AA42X0B5</accession>
<dbReference type="EMBL" id="JAOCKX010000088">
    <property type="protein sequence ID" value="MDH2135114.1"/>
    <property type="molecule type" value="Genomic_DNA"/>
</dbReference>
<gene>
    <name evidence="1" type="ORF">N5J77_28715</name>
</gene>
<reference evidence="1" key="1">
    <citation type="submission" date="2022-09" db="EMBL/GenBank/DDBJ databases">
        <title>Intensive care unit water sources are persistently colonized with multi-drug resistant bacteria and are the site of extensive horizontal gene transfer of antibiotic resistance genes.</title>
        <authorList>
            <person name="Diorio-Toth L."/>
        </authorList>
    </citation>
    <scope>NUCLEOTIDE SEQUENCE</scope>
    <source>
        <strain evidence="1">GD03659</strain>
    </source>
</reference>
<evidence type="ECO:0000313" key="1">
    <source>
        <dbReference type="EMBL" id="MDH2135114.1"/>
    </source>
</evidence>